<evidence type="ECO:0000259" key="1">
    <source>
        <dbReference type="PROSITE" id="PS51085"/>
    </source>
</evidence>
<gene>
    <name evidence="2" type="ORF">J2S15_000826</name>
</gene>
<evidence type="ECO:0000313" key="2">
    <source>
        <dbReference type="EMBL" id="MDQ0360095.1"/>
    </source>
</evidence>
<comment type="caution">
    <text evidence="2">The sequence shown here is derived from an EMBL/GenBank/DDBJ whole genome shotgun (WGS) entry which is preliminary data.</text>
</comment>
<dbReference type="Gene3D" id="3.10.20.30">
    <property type="match status" value="1"/>
</dbReference>
<name>A0ABU0E0L5_9FIRM</name>
<dbReference type="InterPro" id="IPR012675">
    <property type="entry name" value="Beta-grasp_dom_sf"/>
</dbReference>
<dbReference type="Pfam" id="PF00111">
    <property type="entry name" value="Fer2"/>
    <property type="match status" value="1"/>
</dbReference>
<feature type="domain" description="2Fe-2S ferredoxin-type" evidence="1">
    <location>
        <begin position="3"/>
        <end position="93"/>
    </location>
</feature>
<evidence type="ECO:0000313" key="3">
    <source>
        <dbReference type="Proteomes" id="UP001230220"/>
    </source>
</evidence>
<reference evidence="2 3" key="1">
    <citation type="submission" date="2023-07" db="EMBL/GenBank/DDBJ databases">
        <title>Genomic Encyclopedia of Type Strains, Phase IV (KMG-IV): sequencing the most valuable type-strain genomes for metagenomic binning, comparative biology and taxonomic classification.</title>
        <authorList>
            <person name="Goeker M."/>
        </authorList>
    </citation>
    <scope>NUCLEOTIDE SEQUENCE [LARGE SCALE GENOMIC DNA]</scope>
    <source>
        <strain evidence="2 3">DSM 16784</strain>
    </source>
</reference>
<dbReference type="InterPro" id="IPR001041">
    <property type="entry name" value="2Fe-2S_ferredoxin-type"/>
</dbReference>
<dbReference type="PROSITE" id="PS51085">
    <property type="entry name" value="2FE2S_FER_2"/>
    <property type="match status" value="1"/>
</dbReference>
<keyword evidence="3" id="KW-1185">Reference proteome</keyword>
<protein>
    <submittedName>
        <fullName evidence="2">Ferredoxin</fullName>
    </submittedName>
</protein>
<sequence>MRTTYQIIVDDKIVNCYENETLLASMRRNNVDEIINGCFGGGCGRCLIEVLEGSYKICRNMNKEYVKDEASNRLLACCITPCSDMKIAIMRNR</sequence>
<accession>A0ABU0E0L5</accession>
<dbReference type="Proteomes" id="UP001230220">
    <property type="component" value="Unassembled WGS sequence"/>
</dbReference>
<dbReference type="RefSeq" id="WP_307405736.1">
    <property type="nucleotide sequence ID" value="NZ_JAUSUR010000001.1"/>
</dbReference>
<dbReference type="SUPFAM" id="SSF54292">
    <property type="entry name" value="2Fe-2S ferredoxin-like"/>
    <property type="match status" value="1"/>
</dbReference>
<dbReference type="InterPro" id="IPR036010">
    <property type="entry name" value="2Fe-2S_ferredoxin-like_sf"/>
</dbReference>
<organism evidence="2 3">
    <name type="scientific">Breznakia pachnodae</name>
    <dbReference type="NCBI Taxonomy" id="265178"/>
    <lineage>
        <taxon>Bacteria</taxon>
        <taxon>Bacillati</taxon>
        <taxon>Bacillota</taxon>
        <taxon>Erysipelotrichia</taxon>
        <taxon>Erysipelotrichales</taxon>
        <taxon>Erysipelotrichaceae</taxon>
        <taxon>Breznakia</taxon>
    </lineage>
</organism>
<proteinExistence type="predicted"/>
<dbReference type="EMBL" id="JAUSUR010000001">
    <property type="protein sequence ID" value="MDQ0360095.1"/>
    <property type="molecule type" value="Genomic_DNA"/>
</dbReference>